<dbReference type="PANTHER" id="PTHR42760">
    <property type="entry name" value="SHORT-CHAIN DEHYDROGENASES/REDUCTASES FAMILY MEMBER"/>
    <property type="match status" value="1"/>
</dbReference>
<evidence type="ECO:0000313" key="5">
    <source>
        <dbReference type="Proteomes" id="UP000319769"/>
    </source>
</evidence>
<protein>
    <submittedName>
        <fullName evidence="4">SDR family oxidoreductase</fullName>
    </submittedName>
</protein>
<dbReference type="Pfam" id="PF13561">
    <property type="entry name" value="adh_short_C2"/>
    <property type="match status" value="1"/>
</dbReference>
<dbReference type="PANTHER" id="PTHR42760:SF115">
    <property type="entry name" value="3-OXOACYL-[ACYL-CARRIER-PROTEIN] REDUCTASE FABG"/>
    <property type="match status" value="1"/>
</dbReference>
<gene>
    <name evidence="4" type="ORF">FPZ12_021935</name>
</gene>
<dbReference type="InterPro" id="IPR020904">
    <property type="entry name" value="Sc_DH/Rdtase_CS"/>
</dbReference>
<dbReference type="InterPro" id="IPR002347">
    <property type="entry name" value="SDR_fam"/>
</dbReference>
<dbReference type="AlphaFoldDB" id="A0A5N0UYK4"/>
<organism evidence="4 5">
    <name type="scientific">Amycolatopsis acidicola</name>
    <dbReference type="NCBI Taxonomy" id="2596893"/>
    <lineage>
        <taxon>Bacteria</taxon>
        <taxon>Bacillati</taxon>
        <taxon>Actinomycetota</taxon>
        <taxon>Actinomycetes</taxon>
        <taxon>Pseudonocardiales</taxon>
        <taxon>Pseudonocardiaceae</taxon>
        <taxon>Amycolatopsis</taxon>
    </lineage>
</organism>
<dbReference type="GO" id="GO:0016616">
    <property type="term" value="F:oxidoreductase activity, acting on the CH-OH group of donors, NAD or NADP as acceptor"/>
    <property type="evidence" value="ECO:0007669"/>
    <property type="project" value="TreeGrafter"/>
</dbReference>
<sequence>MTVLVTGAAGGIGSAVAEAFEKAGHVVVRADRESVVDGVELDVTDPAAVERAVAEIEDRHGPIDTLANVAGILRTGPVVDLSDEDWAALFAVNTTGVFVVSRAVARRMIPRRAGAIITVSSNAGAVPRQDMAGYAASKAAATMFTKSLGLELAGYGIRCNVVAPGSTDTPMLGGMDTPLESFVDGAPAAYKVGIPLRKIATPRDIADAVLFLGSPAAGHITMQELLVDGGAALGG</sequence>
<dbReference type="PROSITE" id="PS00061">
    <property type="entry name" value="ADH_SHORT"/>
    <property type="match status" value="1"/>
</dbReference>
<evidence type="ECO:0000256" key="1">
    <source>
        <dbReference type="ARBA" id="ARBA00006484"/>
    </source>
</evidence>
<proteinExistence type="inferred from homology"/>
<name>A0A5N0UYK4_9PSEU</name>
<evidence type="ECO:0000313" key="4">
    <source>
        <dbReference type="EMBL" id="KAA9158724.1"/>
    </source>
</evidence>
<dbReference type="OrthoDB" id="9803333at2"/>
<dbReference type="RefSeq" id="WP_144750972.1">
    <property type="nucleotide sequence ID" value="NZ_VMNW02000033.1"/>
</dbReference>
<reference evidence="4" key="1">
    <citation type="submission" date="2019-09" db="EMBL/GenBank/DDBJ databases">
        <authorList>
            <person name="Teo W.F.A."/>
            <person name="Duangmal K."/>
        </authorList>
    </citation>
    <scope>NUCLEOTIDE SEQUENCE [LARGE SCALE GENOMIC DNA]</scope>
    <source>
        <strain evidence="4">K81G1</strain>
    </source>
</reference>
<dbReference type="SUPFAM" id="SSF51735">
    <property type="entry name" value="NAD(P)-binding Rossmann-fold domains"/>
    <property type="match status" value="1"/>
</dbReference>
<evidence type="ECO:0000259" key="3">
    <source>
        <dbReference type="SMART" id="SM00822"/>
    </source>
</evidence>
<dbReference type="SMART" id="SM00822">
    <property type="entry name" value="PKS_KR"/>
    <property type="match status" value="1"/>
</dbReference>
<keyword evidence="2" id="KW-0560">Oxidoreductase</keyword>
<dbReference type="PRINTS" id="PR00081">
    <property type="entry name" value="GDHRDH"/>
</dbReference>
<dbReference type="InterPro" id="IPR036291">
    <property type="entry name" value="NAD(P)-bd_dom_sf"/>
</dbReference>
<dbReference type="FunFam" id="3.40.50.720:FF:000084">
    <property type="entry name" value="Short-chain dehydrogenase reductase"/>
    <property type="match status" value="1"/>
</dbReference>
<comment type="caution">
    <text evidence="4">The sequence shown here is derived from an EMBL/GenBank/DDBJ whole genome shotgun (WGS) entry which is preliminary data.</text>
</comment>
<keyword evidence="5" id="KW-1185">Reference proteome</keyword>
<accession>A0A5N0UYK4</accession>
<dbReference type="InterPro" id="IPR057326">
    <property type="entry name" value="KR_dom"/>
</dbReference>
<dbReference type="Proteomes" id="UP000319769">
    <property type="component" value="Unassembled WGS sequence"/>
</dbReference>
<dbReference type="Gene3D" id="3.40.50.720">
    <property type="entry name" value="NAD(P)-binding Rossmann-like Domain"/>
    <property type="match status" value="1"/>
</dbReference>
<dbReference type="PRINTS" id="PR00080">
    <property type="entry name" value="SDRFAMILY"/>
</dbReference>
<comment type="similarity">
    <text evidence="1">Belongs to the short-chain dehydrogenases/reductases (SDR) family.</text>
</comment>
<evidence type="ECO:0000256" key="2">
    <source>
        <dbReference type="ARBA" id="ARBA00023002"/>
    </source>
</evidence>
<feature type="domain" description="Ketoreductase" evidence="3">
    <location>
        <begin position="1"/>
        <end position="167"/>
    </location>
</feature>
<dbReference type="EMBL" id="VMNW02000033">
    <property type="protein sequence ID" value="KAA9158724.1"/>
    <property type="molecule type" value="Genomic_DNA"/>
</dbReference>